<dbReference type="OMA" id="ANDYNQW"/>
<evidence type="ECO:0000259" key="11">
    <source>
        <dbReference type="PROSITE" id="PS51485"/>
    </source>
</evidence>
<proteinExistence type="inferred from homology"/>
<protein>
    <submittedName>
        <fullName evidence="12">BnaC05g32310D protein</fullName>
    </submittedName>
</protein>
<dbReference type="PaxDb" id="3708-A0A078GW93"/>
<reference evidence="12 13" key="1">
    <citation type="journal article" date="2014" name="Science">
        <title>Plant genetics. Early allopolyploid evolution in the post-Neolithic Brassica napus oilseed genome.</title>
        <authorList>
            <person name="Chalhoub B."/>
            <person name="Denoeud F."/>
            <person name="Liu S."/>
            <person name="Parkin I.A."/>
            <person name="Tang H."/>
            <person name="Wang X."/>
            <person name="Chiquet J."/>
            <person name="Belcram H."/>
            <person name="Tong C."/>
            <person name="Samans B."/>
            <person name="Correa M."/>
            <person name="Da Silva C."/>
            <person name="Just J."/>
            <person name="Falentin C."/>
            <person name="Koh C.S."/>
            <person name="Le Clainche I."/>
            <person name="Bernard M."/>
            <person name="Bento P."/>
            <person name="Noel B."/>
            <person name="Labadie K."/>
            <person name="Alberti A."/>
            <person name="Charles M."/>
            <person name="Arnaud D."/>
            <person name="Guo H."/>
            <person name="Daviaud C."/>
            <person name="Alamery S."/>
            <person name="Jabbari K."/>
            <person name="Zhao M."/>
            <person name="Edger P.P."/>
            <person name="Chelaifa H."/>
            <person name="Tack D."/>
            <person name="Lassalle G."/>
            <person name="Mestiri I."/>
            <person name="Schnel N."/>
            <person name="Le Paslier M.C."/>
            <person name="Fan G."/>
            <person name="Renault V."/>
            <person name="Bayer P.E."/>
            <person name="Golicz A.A."/>
            <person name="Manoli S."/>
            <person name="Lee T.H."/>
            <person name="Thi V.H."/>
            <person name="Chalabi S."/>
            <person name="Hu Q."/>
            <person name="Fan C."/>
            <person name="Tollenaere R."/>
            <person name="Lu Y."/>
            <person name="Battail C."/>
            <person name="Shen J."/>
            <person name="Sidebottom C.H."/>
            <person name="Wang X."/>
            <person name="Canaguier A."/>
            <person name="Chauveau A."/>
            <person name="Berard A."/>
            <person name="Deniot G."/>
            <person name="Guan M."/>
            <person name="Liu Z."/>
            <person name="Sun F."/>
            <person name="Lim Y.P."/>
            <person name="Lyons E."/>
            <person name="Town C.D."/>
            <person name="Bancroft I."/>
            <person name="Wang X."/>
            <person name="Meng J."/>
            <person name="Ma J."/>
            <person name="Pires J.C."/>
            <person name="King G.J."/>
            <person name="Brunel D."/>
            <person name="Delourme R."/>
            <person name="Renard M."/>
            <person name="Aury J.M."/>
            <person name="Adams K.L."/>
            <person name="Batley J."/>
            <person name="Snowdon R.J."/>
            <person name="Tost J."/>
            <person name="Edwards D."/>
            <person name="Zhou Y."/>
            <person name="Hua W."/>
            <person name="Sharpe A.G."/>
            <person name="Paterson A.H."/>
            <person name="Guan C."/>
            <person name="Wincker P."/>
        </authorList>
    </citation>
    <scope>NUCLEOTIDE SEQUENCE [LARGE SCALE GENOMIC DNA]</scope>
    <source>
        <strain evidence="13">cv. Darmor-bzh</strain>
    </source>
</reference>
<dbReference type="OrthoDB" id="691587at2759"/>
<dbReference type="EMBL" id="LK032237">
    <property type="protein sequence ID" value="CDY29439.1"/>
    <property type="molecule type" value="Genomic_DNA"/>
</dbReference>
<dbReference type="PANTHER" id="PTHR33021">
    <property type="entry name" value="BLUE COPPER PROTEIN"/>
    <property type="match status" value="1"/>
</dbReference>
<dbReference type="InterPro" id="IPR039391">
    <property type="entry name" value="Phytocyanin-like"/>
</dbReference>
<feature type="region of interest" description="Disordered" evidence="10">
    <location>
        <begin position="133"/>
        <end position="196"/>
    </location>
</feature>
<keyword evidence="13" id="KW-1185">Reference proteome</keyword>
<dbReference type="Gramene" id="CDY29439">
    <property type="protein sequence ID" value="CDY29439"/>
    <property type="gene ID" value="GSBRNA2T00043049001"/>
</dbReference>
<keyword evidence="6" id="KW-1015">Disulfide bond</keyword>
<comment type="similarity">
    <text evidence="9">Belongs to the early nodulin-like (ENODL) family.</text>
</comment>
<keyword evidence="4" id="KW-0732">Signal</keyword>
<keyword evidence="2" id="KW-1003">Cell membrane</keyword>
<evidence type="ECO:0000256" key="9">
    <source>
        <dbReference type="ARBA" id="ARBA00035011"/>
    </source>
</evidence>
<dbReference type="SMR" id="A0A078GW93"/>
<dbReference type="PROSITE" id="PS51485">
    <property type="entry name" value="PHYTOCYANIN"/>
    <property type="match status" value="1"/>
</dbReference>
<keyword evidence="8" id="KW-0449">Lipoprotein</keyword>
<evidence type="ECO:0000256" key="5">
    <source>
        <dbReference type="ARBA" id="ARBA00023136"/>
    </source>
</evidence>
<keyword evidence="3" id="KW-0336">GPI-anchor</keyword>
<dbReference type="PANTHER" id="PTHR33021:SF297">
    <property type="entry name" value="PHYTOCYANIN DOMAIN-CONTAINING PROTEIN"/>
    <property type="match status" value="1"/>
</dbReference>
<evidence type="ECO:0000256" key="3">
    <source>
        <dbReference type="ARBA" id="ARBA00022622"/>
    </source>
</evidence>
<evidence type="ECO:0000256" key="8">
    <source>
        <dbReference type="ARBA" id="ARBA00023288"/>
    </source>
</evidence>
<comment type="subcellular location">
    <subcellularLocation>
        <location evidence="1">Cell membrane</location>
        <topology evidence="1">Lipid-anchor</topology>
        <topology evidence="1">GPI-anchor</topology>
    </subcellularLocation>
</comment>
<evidence type="ECO:0000256" key="2">
    <source>
        <dbReference type="ARBA" id="ARBA00022475"/>
    </source>
</evidence>
<dbReference type="KEGG" id="bna:106377591"/>
<feature type="domain" description="Phytocyanin" evidence="11">
    <location>
        <begin position="28"/>
        <end position="130"/>
    </location>
</feature>
<evidence type="ECO:0000256" key="6">
    <source>
        <dbReference type="ARBA" id="ARBA00023157"/>
    </source>
</evidence>
<name>A0A078GW93_BRANA</name>
<sequence length="216" mass="22857">MVRDLKNMTLRGFGLVCLFTIVSKAYAREFAVGGAKGWTVPSGSQVYSQWAEQSRFQIGDSLLFVYQPNQDSVLQVTRDAYDSCNTDAPTAKFADGKTSFALTHSGPYYFISGNKDNCKKNEKLVVIVMADRNGNTTTSSPPLPSPAPAPSSLPPSPALAPSAESPPSPPPMTGPFETPAPTPTPTHETPNSAASPSSSFVAALLVAAFASTLFLH</sequence>
<dbReference type="AlphaFoldDB" id="A0A078GW93"/>
<keyword evidence="5" id="KW-0472">Membrane</keyword>
<evidence type="ECO:0000256" key="7">
    <source>
        <dbReference type="ARBA" id="ARBA00023180"/>
    </source>
</evidence>
<dbReference type="Pfam" id="PF02298">
    <property type="entry name" value="Cu_bind_like"/>
    <property type="match status" value="1"/>
</dbReference>
<dbReference type="FunFam" id="2.60.40.420:FF:000066">
    <property type="entry name" value="Early nodulin-like protein 9"/>
    <property type="match status" value="1"/>
</dbReference>
<gene>
    <name evidence="12" type="primary">BnaC05g32310D</name>
    <name evidence="12" type="ORF">GSBRNA2T00043049001</name>
</gene>
<dbReference type="Gene3D" id="2.60.40.420">
    <property type="entry name" value="Cupredoxins - blue copper proteins"/>
    <property type="match status" value="1"/>
</dbReference>
<accession>A0A078GW93</accession>
<evidence type="ECO:0000313" key="12">
    <source>
        <dbReference type="EMBL" id="CDY29439.1"/>
    </source>
</evidence>
<dbReference type="InterPro" id="IPR003245">
    <property type="entry name" value="Phytocyanin_dom"/>
</dbReference>
<feature type="compositionally biased region" description="Pro residues" evidence="10">
    <location>
        <begin position="141"/>
        <end position="184"/>
    </location>
</feature>
<evidence type="ECO:0000256" key="1">
    <source>
        <dbReference type="ARBA" id="ARBA00004609"/>
    </source>
</evidence>
<dbReference type="Proteomes" id="UP000028999">
    <property type="component" value="Unassembled WGS sequence"/>
</dbReference>
<evidence type="ECO:0000256" key="10">
    <source>
        <dbReference type="SAM" id="MobiDB-lite"/>
    </source>
</evidence>
<dbReference type="STRING" id="3708.A0A078GW93"/>
<evidence type="ECO:0000313" key="13">
    <source>
        <dbReference type="Proteomes" id="UP000028999"/>
    </source>
</evidence>
<dbReference type="CDD" id="cd11019">
    <property type="entry name" value="OsENODL1_like"/>
    <property type="match status" value="1"/>
</dbReference>
<feature type="compositionally biased region" description="Low complexity" evidence="10">
    <location>
        <begin position="185"/>
        <end position="196"/>
    </location>
</feature>
<dbReference type="GO" id="GO:0009055">
    <property type="term" value="F:electron transfer activity"/>
    <property type="evidence" value="ECO:0007669"/>
    <property type="project" value="InterPro"/>
</dbReference>
<organism evidence="12 13">
    <name type="scientific">Brassica napus</name>
    <name type="common">Rape</name>
    <dbReference type="NCBI Taxonomy" id="3708"/>
    <lineage>
        <taxon>Eukaryota</taxon>
        <taxon>Viridiplantae</taxon>
        <taxon>Streptophyta</taxon>
        <taxon>Embryophyta</taxon>
        <taxon>Tracheophyta</taxon>
        <taxon>Spermatophyta</taxon>
        <taxon>Magnoliopsida</taxon>
        <taxon>eudicotyledons</taxon>
        <taxon>Gunneridae</taxon>
        <taxon>Pentapetalae</taxon>
        <taxon>rosids</taxon>
        <taxon>malvids</taxon>
        <taxon>Brassicales</taxon>
        <taxon>Brassicaceae</taxon>
        <taxon>Brassiceae</taxon>
        <taxon>Brassica</taxon>
    </lineage>
</organism>
<keyword evidence="7" id="KW-0325">Glycoprotein</keyword>
<evidence type="ECO:0000256" key="4">
    <source>
        <dbReference type="ARBA" id="ARBA00022729"/>
    </source>
</evidence>
<dbReference type="GO" id="GO:0098552">
    <property type="term" value="C:side of membrane"/>
    <property type="evidence" value="ECO:0007669"/>
    <property type="project" value="UniProtKB-KW"/>
</dbReference>
<dbReference type="SUPFAM" id="SSF49503">
    <property type="entry name" value="Cupredoxins"/>
    <property type="match status" value="1"/>
</dbReference>
<dbReference type="InterPro" id="IPR041846">
    <property type="entry name" value="ENL_dom"/>
</dbReference>
<dbReference type="GO" id="GO:0005886">
    <property type="term" value="C:plasma membrane"/>
    <property type="evidence" value="ECO:0000318"/>
    <property type="project" value="GO_Central"/>
</dbReference>
<dbReference type="InterPro" id="IPR008972">
    <property type="entry name" value="Cupredoxin"/>
</dbReference>